<dbReference type="EMBL" id="CAJVPS010000847">
    <property type="protein sequence ID" value="CAG8511886.1"/>
    <property type="molecule type" value="Genomic_DNA"/>
</dbReference>
<keyword evidence="2" id="KW-1185">Reference proteome</keyword>
<sequence length="51" mass="5786">IPTSQIQHPPDQLLVFDPVFDLYSISIRLKSGDRDDAIITIPRLSLNCLHL</sequence>
<gene>
    <name evidence="1" type="ORF">ALEPTO_LOCUS4016</name>
</gene>
<dbReference type="AlphaFoldDB" id="A0A9N8ZZE8"/>
<evidence type="ECO:0000313" key="1">
    <source>
        <dbReference type="EMBL" id="CAG8511886.1"/>
    </source>
</evidence>
<evidence type="ECO:0000313" key="2">
    <source>
        <dbReference type="Proteomes" id="UP000789508"/>
    </source>
</evidence>
<dbReference type="Proteomes" id="UP000789508">
    <property type="component" value="Unassembled WGS sequence"/>
</dbReference>
<proteinExistence type="predicted"/>
<comment type="caution">
    <text evidence="1">The sequence shown here is derived from an EMBL/GenBank/DDBJ whole genome shotgun (WGS) entry which is preliminary data.</text>
</comment>
<name>A0A9N8ZZE8_9GLOM</name>
<protein>
    <submittedName>
        <fullName evidence="1">5270_t:CDS:1</fullName>
    </submittedName>
</protein>
<reference evidence="1" key="1">
    <citation type="submission" date="2021-06" db="EMBL/GenBank/DDBJ databases">
        <authorList>
            <person name="Kallberg Y."/>
            <person name="Tangrot J."/>
            <person name="Rosling A."/>
        </authorList>
    </citation>
    <scope>NUCLEOTIDE SEQUENCE</scope>
    <source>
        <strain evidence="1">FL130A</strain>
    </source>
</reference>
<feature type="non-terminal residue" evidence="1">
    <location>
        <position position="1"/>
    </location>
</feature>
<accession>A0A9N8ZZE8</accession>
<organism evidence="1 2">
    <name type="scientific">Ambispora leptoticha</name>
    <dbReference type="NCBI Taxonomy" id="144679"/>
    <lineage>
        <taxon>Eukaryota</taxon>
        <taxon>Fungi</taxon>
        <taxon>Fungi incertae sedis</taxon>
        <taxon>Mucoromycota</taxon>
        <taxon>Glomeromycotina</taxon>
        <taxon>Glomeromycetes</taxon>
        <taxon>Archaeosporales</taxon>
        <taxon>Ambisporaceae</taxon>
        <taxon>Ambispora</taxon>
    </lineage>
</organism>